<feature type="region of interest" description="Disordered" evidence="1">
    <location>
        <begin position="1"/>
        <end position="24"/>
    </location>
</feature>
<organism evidence="2 3">
    <name type="scientific">Pseudoduganella buxea</name>
    <dbReference type="NCBI Taxonomy" id="1949069"/>
    <lineage>
        <taxon>Bacteria</taxon>
        <taxon>Pseudomonadati</taxon>
        <taxon>Pseudomonadota</taxon>
        <taxon>Betaproteobacteria</taxon>
        <taxon>Burkholderiales</taxon>
        <taxon>Oxalobacteraceae</taxon>
        <taxon>Telluria group</taxon>
        <taxon>Pseudoduganella</taxon>
    </lineage>
</organism>
<sequence length="68" mass="7097">MAVEKTTAVPTRRLPPTRQATESAAADAAALRTAREQRDAEVRGVASIAAMRDAIKAAARALPVLADV</sequence>
<comment type="caution">
    <text evidence="2">The sequence shown here is derived from an EMBL/GenBank/DDBJ whole genome shotgun (WGS) entry which is preliminary data.</text>
</comment>
<proteinExistence type="predicted"/>
<evidence type="ECO:0000256" key="1">
    <source>
        <dbReference type="SAM" id="MobiDB-lite"/>
    </source>
</evidence>
<name>A0A6I3SXZ8_9BURK</name>
<gene>
    <name evidence="2" type="ORF">GM672_15880</name>
</gene>
<dbReference type="AlphaFoldDB" id="A0A6I3SXZ8"/>
<dbReference type="EMBL" id="WNKZ01000046">
    <property type="protein sequence ID" value="MTV54211.1"/>
    <property type="molecule type" value="Genomic_DNA"/>
</dbReference>
<reference evidence="2 3" key="1">
    <citation type="submission" date="2019-11" db="EMBL/GenBank/DDBJ databases">
        <title>Type strains purchased from KCTC, JCM and DSMZ.</title>
        <authorList>
            <person name="Lu H."/>
        </authorList>
    </citation>
    <scope>NUCLEOTIDE SEQUENCE [LARGE SCALE GENOMIC DNA]</scope>
    <source>
        <strain evidence="2 3">KCTC 52429</strain>
    </source>
</reference>
<protein>
    <submittedName>
        <fullName evidence="2">Cupin-like domain-containing protein</fullName>
    </submittedName>
</protein>
<accession>A0A6I3SXZ8</accession>
<feature type="non-terminal residue" evidence="2">
    <location>
        <position position="68"/>
    </location>
</feature>
<evidence type="ECO:0000313" key="2">
    <source>
        <dbReference type="EMBL" id="MTV54211.1"/>
    </source>
</evidence>
<dbReference type="Proteomes" id="UP000430634">
    <property type="component" value="Unassembled WGS sequence"/>
</dbReference>
<evidence type="ECO:0000313" key="3">
    <source>
        <dbReference type="Proteomes" id="UP000430634"/>
    </source>
</evidence>